<dbReference type="RefSeq" id="WP_190567509.1">
    <property type="nucleotide sequence ID" value="NZ_JACJQL010000013.1"/>
</dbReference>
<feature type="transmembrane region" description="Helical" evidence="1">
    <location>
        <begin position="42"/>
        <end position="61"/>
    </location>
</feature>
<dbReference type="EMBL" id="JACJQL010000013">
    <property type="protein sequence ID" value="MBD2251870.1"/>
    <property type="molecule type" value="Genomic_DNA"/>
</dbReference>
<organism evidence="2 3">
    <name type="scientific">Nostoc parmelioides FACHB-3921</name>
    <dbReference type="NCBI Taxonomy" id="2692909"/>
    <lineage>
        <taxon>Bacteria</taxon>
        <taxon>Bacillati</taxon>
        <taxon>Cyanobacteriota</taxon>
        <taxon>Cyanophyceae</taxon>
        <taxon>Nostocales</taxon>
        <taxon>Nostocaceae</taxon>
        <taxon>Nostoc</taxon>
    </lineage>
</organism>
<comment type="caution">
    <text evidence="2">The sequence shown here is derived from an EMBL/GenBank/DDBJ whole genome shotgun (WGS) entry which is preliminary data.</text>
</comment>
<evidence type="ECO:0000313" key="3">
    <source>
        <dbReference type="Proteomes" id="UP000621307"/>
    </source>
</evidence>
<keyword evidence="1" id="KW-1133">Transmembrane helix</keyword>
<accession>A0ABR8BD35</accession>
<keyword evidence="1" id="KW-0812">Transmembrane</keyword>
<proteinExistence type="predicted"/>
<reference evidence="2 3" key="1">
    <citation type="journal article" date="2020" name="ISME J.">
        <title>Comparative genomics reveals insights into cyanobacterial evolution and habitat adaptation.</title>
        <authorList>
            <person name="Chen M.Y."/>
            <person name="Teng W.K."/>
            <person name="Zhao L."/>
            <person name="Hu C.X."/>
            <person name="Zhou Y.K."/>
            <person name="Han B.P."/>
            <person name="Song L.R."/>
            <person name="Shu W.S."/>
        </authorList>
    </citation>
    <scope>NUCLEOTIDE SEQUENCE [LARGE SCALE GENOMIC DNA]</scope>
    <source>
        <strain evidence="2 3">FACHB-3921</strain>
    </source>
</reference>
<name>A0ABR8BD35_9NOSO</name>
<keyword evidence="1" id="KW-0472">Membrane</keyword>
<keyword evidence="3" id="KW-1185">Reference proteome</keyword>
<evidence type="ECO:0000313" key="2">
    <source>
        <dbReference type="EMBL" id="MBD2251870.1"/>
    </source>
</evidence>
<gene>
    <name evidence="2" type="ORF">H6G14_11235</name>
</gene>
<protein>
    <submittedName>
        <fullName evidence="2">Uncharacterized protein</fullName>
    </submittedName>
</protein>
<dbReference type="Proteomes" id="UP000621307">
    <property type="component" value="Unassembled WGS sequence"/>
</dbReference>
<sequence>MNYFNDLIFETLGDFPVNFPMLAQNVTDPNVVGQIQKTWNHFIQTGQVWALLIGLVIGYIFRNLTKYG</sequence>
<evidence type="ECO:0000256" key="1">
    <source>
        <dbReference type="SAM" id="Phobius"/>
    </source>
</evidence>